<keyword evidence="2" id="KW-1185">Reference proteome</keyword>
<dbReference type="RefSeq" id="WP_340348771.1">
    <property type="nucleotide sequence ID" value="NZ_JBBKZT010000076.1"/>
</dbReference>
<gene>
    <name evidence="1" type="ORF">WKW82_40035</name>
</gene>
<organism evidence="1 2">
    <name type="scientific">Variovorax rhizosphaerae</name>
    <dbReference type="NCBI Taxonomy" id="1836200"/>
    <lineage>
        <taxon>Bacteria</taxon>
        <taxon>Pseudomonadati</taxon>
        <taxon>Pseudomonadota</taxon>
        <taxon>Betaproteobacteria</taxon>
        <taxon>Burkholderiales</taxon>
        <taxon>Comamonadaceae</taxon>
        <taxon>Variovorax</taxon>
    </lineage>
</organism>
<accession>A0ABU8WZJ2</accession>
<evidence type="ECO:0000313" key="1">
    <source>
        <dbReference type="EMBL" id="MEJ8852834.1"/>
    </source>
</evidence>
<comment type="caution">
    <text evidence="1">The sequence shown here is derived from an EMBL/GenBank/DDBJ whole genome shotgun (WGS) entry which is preliminary data.</text>
</comment>
<protein>
    <submittedName>
        <fullName evidence="1">Uncharacterized protein</fullName>
    </submittedName>
</protein>
<dbReference type="Proteomes" id="UP001385892">
    <property type="component" value="Unassembled WGS sequence"/>
</dbReference>
<sequence>MARIKALEDAFMARKGYEFSTLWWNLQRVSGCTENNTVALA</sequence>
<proteinExistence type="predicted"/>
<name>A0ABU8WZJ2_9BURK</name>
<evidence type="ECO:0000313" key="2">
    <source>
        <dbReference type="Proteomes" id="UP001385892"/>
    </source>
</evidence>
<dbReference type="EMBL" id="JBBKZT010000076">
    <property type="protein sequence ID" value="MEJ8852834.1"/>
    <property type="molecule type" value="Genomic_DNA"/>
</dbReference>
<reference evidence="1 2" key="1">
    <citation type="submission" date="2024-03" db="EMBL/GenBank/DDBJ databases">
        <title>Novel species of the genus Variovorax.</title>
        <authorList>
            <person name="Liu Q."/>
            <person name="Xin Y.-H."/>
        </authorList>
    </citation>
    <scope>NUCLEOTIDE SEQUENCE [LARGE SCALE GENOMIC DNA]</scope>
    <source>
        <strain evidence="1 2">KACC 18900</strain>
    </source>
</reference>